<comment type="caution">
    <text evidence="2">The sequence shown here is derived from an EMBL/GenBank/DDBJ whole genome shotgun (WGS) entry which is preliminary data.</text>
</comment>
<evidence type="ECO:0000256" key="1">
    <source>
        <dbReference type="SAM" id="MobiDB-lite"/>
    </source>
</evidence>
<feature type="region of interest" description="Disordered" evidence="1">
    <location>
        <begin position="31"/>
        <end position="50"/>
    </location>
</feature>
<sequence length="81" mass="9325">MKCTSCGREGIFFGDTCQHCGTRNRDNTQSLDGLWGRAQSKEKPRKAPGPKKSFFRPLWALPFRVLWLPVRLGWWLVKGAF</sequence>
<dbReference type="Proteomes" id="UP000282184">
    <property type="component" value="Unassembled WGS sequence"/>
</dbReference>
<evidence type="ECO:0000313" key="3">
    <source>
        <dbReference type="Proteomes" id="UP000282184"/>
    </source>
</evidence>
<dbReference type="RefSeq" id="WP_126693247.1">
    <property type="nucleotide sequence ID" value="NZ_RXOF01000005.1"/>
</dbReference>
<dbReference type="EMBL" id="RXOF01000005">
    <property type="protein sequence ID" value="RTQ50197.1"/>
    <property type="molecule type" value="Genomic_DNA"/>
</dbReference>
<reference evidence="2 3" key="1">
    <citation type="submission" date="2018-12" db="EMBL/GenBank/DDBJ databases">
        <title>Hymenobacter gummosus sp. nov., isolated from a spring.</title>
        <authorList>
            <person name="Nie L."/>
        </authorList>
    </citation>
    <scope>NUCLEOTIDE SEQUENCE [LARGE SCALE GENOMIC DNA]</scope>
    <source>
        <strain evidence="2 3">KCTC 52166</strain>
    </source>
</reference>
<accession>A0A3S0HNU2</accession>
<organism evidence="2 3">
    <name type="scientific">Hymenobacter gummosus</name>
    <dbReference type="NCBI Taxonomy" id="1776032"/>
    <lineage>
        <taxon>Bacteria</taxon>
        <taxon>Pseudomonadati</taxon>
        <taxon>Bacteroidota</taxon>
        <taxon>Cytophagia</taxon>
        <taxon>Cytophagales</taxon>
        <taxon>Hymenobacteraceae</taxon>
        <taxon>Hymenobacter</taxon>
    </lineage>
</organism>
<name>A0A3S0HNU2_9BACT</name>
<dbReference type="AlphaFoldDB" id="A0A3S0HNU2"/>
<evidence type="ECO:0000313" key="2">
    <source>
        <dbReference type="EMBL" id="RTQ50197.1"/>
    </source>
</evidence>
<proteinExistence type="predicted"/>
<protein>
    <submittedName>
        <fullName evidence="2">Uncharacterized protein</fullName>
    </submittedName>
</protein>
<keyword evidence="3" id="KW-1185">Reference proteome</keyword>
<gene>
    <name evidence="2" type="ORF">EJV47_11220</name>
</gene>